<dbReference type="InterPro" id="IPR002509">
    <property type="entry name" value="NODB_dom"/>
</dbReference>
<evidence type="ECO:0000313" key="5">
    <source>
        <dbReference type="Proteomes" id="UP000587760"/>
    </source>
</evidence>
<dbReference type="Pfam" id="PF01522">
    <property type="entry name" value="Polysacc_deac_1"/>
    <property type="match status" value="1"/>
</dbReference>
<evidence type="ECO:0000313" key="4">
    <source>
        <dbReference type="EMBL" id="MBB6479250.1"/>
    </source>
</evidence>
<dbReference type="CDD" id="cd10918">
    <property type="entry name" value="CE4_NodB_like_5s_6s"/>
    <property type="match status" value="1"/>
</dbReference>
<dbReference type="PANTHER" id="PTHR34216:SF3">
    <property type="entry name" value="POLY-BETA-1,6-N-ACETYL-D-GLUCOSAMINE N-DEACETYLASE"/>
    <property type="match status" value="1"/>
</dbReference>
<dbReference type="GO" id="GO:0016810">
    <property type="term" value="F:hydrolase activity, acting on carbon-nitrogen (but not peptide) bonds"/>
    <property type="evidence" value="ECO:0007669"/>
    <property type="project" value="InterPro"/>
</dbReference>
<name>A0A841R890_9SPIO</name>
<comment type="caution">
    <text evidence="4">The sequence shown here is derived from an EMBL/GenBank/DDBJ whole genome shotgun (WGS) entry which is preliminary data.</text>
</comment>
<dbReference type="GO" id="GO:0005975">
    <property type="term" value="P:carbohydrate metabolic process"/>
    <property type="evidence" value="ECO:0007669"/>
    <property type="project" value="InterPro"/>
</dbReference>
<protein>
    <submittedName>
        <fullName evidence="4">Peptidoglycan/xylan/chitin deacetylase (PgdA/CDA1 family)</fullName>
    </submittedName>
</protein>
<dbReference type="InterPro" id="IPR011330">
    <property type="entry name" value="Glyco_hydro/deAcase_b/a-brl"/>
</dbReference>
<dbReference type="AlphaFoldDB" id="A0A841R890"/>
<dbReference type="Proteomes" id="UP000587760">
    <property type="component" value="Unassembled WGS sequence"/>
</dbReference>
<dbReference type="Gene3D" id="3.20.20.370">
    <property type="entry name" value="Glycoside hydrolase/deacetylase"/>
    <property type="match status" value="1"/>
</dbReference>
<dbReference type="EMBL" id="JACHGJ010000001">
    <property type="protein sequence ID" value="MBB6479250.1"/>
    <property type="molecule type" value="Genomic_DNA"/>
</dbReference>
<reference evidence="4 5" key="1">
    <citation type="submission" date="2020-08" db="EMBL/GenBank/DDBJ databases">
        <title>Genomic Encyclopedia of Type Strains, Phase IV (KMG-IV): sequencing the most valuable type-strain genomes for metagenomic binning, comparative biology and taxonomic classification.</title>
        <authorList>
            <person name="Goeker M."/>
        </authorList>
    </citation>
    <scope>NUCLEOTIDE SEQUENCE [LARGE SCALE GENOMIC DNA]</scope>
    <source>
        <strain evidence="4 5">DSM 2461</strain>
    </source>
</reference>
<dbReference type="GO" id="GO:0005576">
    <property type="term" value="C:extracellular region"/>
    <property type="evidence" value="ECO:0007669"/>
    <property type="project" value="UniProtKB-SubCell"/>
</dbReference>
<feature type="domain" description="NodB homology" evidence="3">
    <location>
        <begin position="92"/>
        <end position="348"/>
    </location>
</feature>
<dbReference type="PROSITE" id="PS51677">
    <property type="entry name" value="NODB"/>
    <property type="match status" value="1"/>
</dbReference>
<sequence>MFKSLVRYFIAFVSFYTGTTIFAESKLKKSLTILCYHRVLPKHEKNSSLFPDLIVTPETFNLHCRVLARHYDIYPLSEACDLMRKGYKSKRPLAIITFDDGYCDNIEYASPILASHGLRATFFIITGLIGKEEYPWYDKLSHAADVCISKGILKENLENSLLHYLFENGNNPTLKEIVQAAKKISSEDRSLLITKLLKASGSEIPDSELNRIMSDSEIKSLQKKGHEIGSHTVSHEILSLLNENQLTYEVTKSKEILESLLKSSVRSFCYPNGDYNSTTLEAVKAAKYSYACTTFKGKNSILFSPFELKRWFLHEDRLLSPVGKPSSLLFRLEISGLADRFFRRKPIK</sequence>
<keyword evidence="5" id="KW-1185">Reference proteome</keyword>
<keyword evidence="2" id="KW-0732">Signal</keyword>
<proteinExistence type="predicted"/>
<dbReference type="PANTHER" id="PTHR34216">
    <property type="match status" value="1"/>
</dbReference>
<dbReference type="SUPFAM" id="SSF88713">
    <property type="entry name" value="Glycoside hydrolase/deacetylase"/>
    <property type="match status" value="1"/>
</dbReference>
<evidence type="ECO:0000256" key="2">
    <source>
        <dbReference type="ARBA" id="ARBA00022729"/>
    </source>
</evidence>
<comment type="subcellular location">
    <subcellularLocation>
        <location evidence="1">Secreted</location>
    </subcellularLocation>
</comment>
<dbReference type="InterPro" id="IPR051398">
    <property type="entry name" value="Polysacch_Deacetylase"/>
</dbReference>
<organism evidence="4 5">
    <name type="scientific">Spirochaeta isovalerica</name>
    <dbReference type="NCBI Taxonomy" id="150"/>
    <lineage>
        <taxon>Bacteria</taxon>
        <taxon>Pseudomonadati</taxon>
        <taxon>Spirochaetota</taxon>
        <taxon>Spirochaetia</taxon>
        <taxon>Spirochaetales</taxon>
        <taxon>Spirochaetaceae</taxon>
        <taxon>Spirochaeta</taxon>
    </lineage>
</organism>
<evidence type="ECO:0000259" key="3">
    <source>
        <dbReference type="PROSITE" id="PS51677"/>
    </source>
</evidence>
<dbReference type="RefSeq" id="WP_184744260.1">
    <property type="nucleotide sequence ID" value="NZ_JACHGJ010000001.1"/>
</dbReference>
<accession>A0A841R890</accession>
<evidence type="ECO:0000256" key="1">
    <source>
        <dbReference type="ARBA" id="ARBA00004613"/>
    </source>
</evidence>
<gene>
    <name evidence="4" type="ORF">HNR50_000883</name>
</gene>